<dbReference type="EMBL" id="VSSQ01017375">
    <property type="protein sequence ID" value="MPM59612.1"/>
    <property type="molecule type" value="Genomic_DNA"/>
</dbReference>
<dbReference type="SUPFAM" id="SSF109604">
    <property type="entry name" value="HD-domain/PDEase-like"/>
    <property type="match status" value="1"/>
</dbReference>
<accession>A0A645B2D4</accession>
<evidence type="ECO:0000313" key="2">
    <source>
        <dbReference type="EMBL" id="MPM59612.1"/>
    </source>
</evidence>
<comment type="caution">
    <text evidence="2">The sequence shown here is derived from an EMBL/GenBank/DDBJ whole genome shotgun (WGS) entry which is preliminary data.</text>
</comment>
<name>A0A645B2D4_9ZZZZ</name>
<gene>
    <name evidence="2" type="ORF">SDC9_106457</name>
</gene>
<dbReference type="AlphaFoldDB" id="A0A645B2D4"/>
<dbReference type="Gene3D" id="1.10.3210.10">
    <property type="entry name" value="Hypothetical protein af1432"/>
    <property type="match status" value="1"/>
</dbReference>
<reference evidence="2" key="1">
    <citation type="submission" date="2019-08" db="EMBL/GenBank/DDBJ databases">
        <authorList>
            <person name="Kucharzyk K."/>
            <person name="Murdoch R.W."/>
            <person name="Higgins S."/>
            <person name="Loffler F."/>
        </authorList>
    </citation>
    <scope>NUCLEOTIDE SEQUENCE</scope>
</reference>
<evidence type="ECO:0000259" key="1">
    <source>
        <dbReference type="Pfam" id="PF01966"/>
    </source>
</evidence>
<dbReference type="CDD" id="cd00077">
    <property type="entry name" value="HDc"/>
    <property type="match status" value="1"/>
</dbReference>
<organism evidence="2">
    <name type="scientific">bioreactor metagenome</name>
    <dbReference type="NCBI Taxonomy" id="1076179"/>
    <lineage>
        <taxon>unclassified sequences</taxon>
        <taxon>metagenomes</taxon>
        <taxon>ecological metagenomes</taxon>
    </lineage>
</organism>
<protein>
    <recommendedName>
        <fullName evidence="1">HD domain-containing protein</fullName>
    </recommendedName>
</protein>
<dbReference type="InterPro" id="IPR006674">
    <property type="entry name" value="HD_domain"/>
</dbReference>
<feature type="domain" description="HD" evidence="1">
    <location>
        <begin position="24"/>
        <end position="118"/>
    </location>
</feature>
<dbReference type="InterPro" id="IPR003607">
    <property type="entry name" value="HD/PDEase_dom"/>
</dbReference>
<proteinExistence type="predicted"/>
<sequence length="178" mass="19968">MTKNLMLARLLDRAIAYDSPDSRRIAHLVKVHGYARAIGLLEGLDEETQFTLEAAAIVHDIGIKTCEAKYEGKSSGHLQEIEGPPVATALLSELGFDAKTIERVAYLVGHHHTYTDIQGLDYQILVESDFLVNLQEKNTPTQSIQSTCNTIFKTRTGKNWCIQIFGLNRYSHQDYGFI</sequence>
<dbReference type="Pfam" id="PF01966">
    <property type="entry name" value="HD"/>
    <property type="match status" value="1"/>
</dbReference>